<organism evidence="2 3">
    <name type="scientific">Rhodosalinus halophilus</name>
    <dbReference type="NCBI Taxonomy" id="2259333"/>
    <lineage>
        <taxon>Bacteria</taxon>
        <taxon>Pseudomonadati</taxon>
        <taxon>Pseudomonadota</taxon>
        <taxon>Alphaproteobacteria</taxon>
        <taxon>Rhodobacterales</taxon>
        <taxon>Paracoccaceae</taxon>
        <taxon>Rhodosalinus</taxon>
    </lineage>
</organism>
<name>A0A365U475_9RHOB</name>
<feature type="non-terminal residue" evidence="2">
    <location>
        <position position="1"/>
    </location>
</feature>
<feature type="non-terminal residue" evidence="2">
    <location>
        <position position="179"/>
    </location>
</feature>
<comment type="caution">
    <text evidence="2">The sequence shown here is derived from an EMBL/GenBank/DDBJ whole genome shotgun (WGS) entry which is preliminary data.</text>
</comment>
<dbReference type="Proteomes" id="UP000253370">
    <property type="component" value="Unassembled WGS sequence"/>
</dbReference>
<evidence type="ECO:0000313" key="2">
    <source>
        <dbReference type="EMBL" id="RBI82900.1"/>
    </source>
</evidence>
<protein>
    <submittedName>
        <fullName evidence="2">Uncharacterized protein</fullName>
    </submittedName>
</protein>
<evidence type="ECO:0000313" key="3">
    <source>
        <dbReference type="Proteomes" id="UP000253370"/>
    </source>
</evidence>
<evidence type="ECO:0000256" key="1">
    <source>
        <dbReference type="SAM" id="MobiDB-lite"/>
    </source>
</evidence>
<feature type="compositionally biased region" description="Basic and acidic residues" evidence="1">
    <location>
        <begin position="54"/>
        <end position="70"/>
    </location>
</feature>
<accession>A0A365U475</accession>
<proteinExistence type="predicted"/>
<feature type="compositionally biased region" description="Low complexity" evidence="1">
    <location>
        <begin position="163"/>
        <end position="179"/>
    </location>
</feature>
<dbReference type="AlphaFoldDB" id="A0A365U475"/>
<feature type="compositionally biased region" description="Low complexity" evidence="1">
    <location>
        <begin position="28"/>
        <end position="41"/>
    </location>
</feature>
<gene>
    <name evidence="2" type="ORF">DRV85_17545</name>
</gene>
<feature type="compositionally biased region" description="Low complexity" evidence="1">
    <location>
        <begin position="108"/>
        <end position="136"/>
    </location>
</feature>
<reference evidence="2 3" key="1">
    <citation type="submission" date="2018-07" db="EMBL/GenBank/DDBJ databases">
        <title>Rhodosalinus sp. strain E84T genomic sequence and assembly.</title>
        <authorList>
            <person name="Liu Z.-W."/>
            <person name="Lu D.-C."/>
        </authorList>
    </citation>
    <scope>NUCLEOTIDE SEQUENCE [LARGE SCALE GENOMIC DNA]</scope>
    <source>
        <strain evidence="2 3">E84</strain>
    </source>
</reference>
<dbReference type="EMBL" id="QNTQ01000025">
    <property type="protein sequence ID" value="RBI82900.1"/>
    <property type="molecule type" value="Genomic_DNA"/>
</dbReference>
<keyword evidence="3" id="KW-1185">Reference proteome</keyword>
<sequence length="179" mass="17260">QVILTPPETPREPQVAGAPGPADGATSARPAGEATAPVAAPETRETAAAETEPQAERAARAPEVLQDRMPDLAAAEASARAQDGQDLDVAAEGPATPDGASAEQETVAGAADPAAADGAELQRDASAAEAGAPAPETGHEVAAGTGRVQTDPAPDRPAPQGAPPGAGSDAPQAPAGAAP</sequence>
<feature type="region of interest" description="Disordered" evidence="1">
    <location>
        <begin position="1"/>
        <end position="179"/>
    </location>
</feature>